<evidence type="ECO:0000256" key="3">
    <source>
        <dbReference type="SAM" id="SignalP"/>
    </source>
</evidence>
<dbReference type="RefSeq" id="WP_131592598.1">
    <property type="nucleotide sequence ID" value="NZ_SJSL01000001.1"/>
</dbReference>
<evidence type="ECO:0000256" key="1">
    <source>
        <dbReference type="SAM" id="MobiDB-lite"/>
    </source>
</evidence>
<feature type="chain" id="PRO_5020466689" description="Lipoprotein" evidence="3">
    <location>
        <begin position="20"/>
        <end position="123"/>
    </location>
</feature>
<feature type="signal peptide" evidence="3">
    <location>
        <begin position="1"/>
        <end position="19"/>
    </location>
</feature>
<name>A0A4R0NRN6_9SPHI</name>
<feature type="transmembrane region" description="Helical" evidence="2">
    <location>
        <begin position="101"/>
        <end position="118"/>
    </location>
</feature>
<dbReference type="AlphaFoldDB" id="A0A4R0NRN6"/>
<evidence type="ECO:0008006" key="6">
    <source>
        <dbReference type="Google" id="ProtNLM"/>
    </source>
</evidence>
<sequence>MKPLYLLTIILLSSCSLFKKTTKSSATSSFDLSKQIEENQLALTTTQKETKIYSLWKDSVFYQYQLIKEQVDNAKAGTVKTQENQQTKQEQTTKESKPVETWIYAGIILGLIGFILIFKKLNL</sequence>
<dbReference type="PROSITE" id="PS51257">
    <property type="entry name" value="PROKAR_LIPOPROTEIN"/>
    <property type="match status" value="1"/>
</dbReference>
<protein>
    <recommendedName>
        <fullName evidence="6">Lipoprotein</fullName>
    </recommendedName>
</protein>
<gene>
    <name evidence="4" type="ORF">EZ437_01640</name>
</gene>
<organism evidence="4 5">
    <name type="scientific">Pedobacter psychroterrae</name>
    <dbReference type="NCBI Taxonomy" id="2530453"/>
    <lineage>
        <taxon>Bacteria</taxon>
        <taxon>Pseudomonadati</taxon>
        <taxon>Bacteroidota</taxon>
        <taxon>Sphingobacteriia</taxon>
        <taxon>Sphingobacteriales</taxon>
        <taxon>Sphingobacteriaceae</taxon>
        <taxon>Pedobacter</taxon>
    </lineage>
</organism>
<reference evidence="4 5" key="1">
    <citation type="submission" date="2019-02" db="EMBL/GenBank/DDBJ databases">
        <title>Pedobacter sp. RP-1-14 sp. nov., isolated from Arctic soil.</title>
        <authorList>
            <person name="Dahal R.H."/>
        </authorList>
    </citation>
    <scope>NUCLEOTIDE SEQUENCE [LARGE SCALE GENOMIC DNA]</scope>
    <source>
        <strain evidence="4 5">RP-1-14</strain>
    </source>
</reference>
<keyword evidence="3" id="KW-0732">Signal</keyword>
<proteinExistence type="predicted"/>
<keyword evidence="5" id="KW-1185">Reference proteome</keyword>
<evidence type="ECO:0000313" key="5">
    <source>
        <dbReference type="Proteomes" id="UP000293347"/>
    </source>
</evidence>
<keyword evidence="2" id="KW-0472">Membrane</keyword>
<evidence type="ECO:0000313" key="4">
    <source>
        <dbReference type="EMBL" id="TCD02718.1"/>
    </source>
</evidence>
<keyword evidence="2" id="KW-0812">Transmembrane</keyword>
<feature type="compositionally biased region" description="Low complexity" evidence="1">
    <location>
        <begin position="78"/>
        <end position="90"/>
    </location>
</feature>
<dbReference type="OrthoDB" id="9945005at2"/>
<accession>A0A4R0NRN6</accession>
<evidence type="ECO:0000256" key="2">
    <source>
        <dbReference type="SAM" id="Phobius"/>
    </source>
</evidence>
<comment type="caution">
    <text evidence="4">The sequence shown here is derived from an EMBL/GenBank/DDBJ whole genome shotgun (WGS) entry which is preliminary data.</text>
</comment>
<keyword evidence="2" id="KW-1133">Transmembrane helix</keyword>
<feature type="region of interest" description="Disordered" evidence="1">
    <location>
        <begin position="78"/>
        <end position="97"/>
    </location>
</feature>
<dbReference type="EMBL" id="SJSL01000001">
    <property type="protein sequence ID" value="TCD02718.1"/>
    <property type="molecule type" value="Genomic_DNA"/>
</dbReference>
<dbReference type="Proteomes" id="UP000293347">
    <property type="component" value="Unassembled WGS sequence"/>
</dbReference>